<organism evidence="1 2">
    <name type="scientific">Cinnamomum micranthum f. kanehirae</name>
    <dbReference type="NCBI Taxonomy" id="337451"/>
    <lineage>
        <taxon>Eukaryota</taxon>
        <taxon>Viridiplantae</taxon>
        <taxon>Streptophyta</taxon>
        <taxon>Embryophyta</taxon>
        <taxon>Tracheophyta</taxon>
        <taxon>Spermatophyta</taxon>
        <taxon>Magnoliopsida</taxon>
        <taxon>Magnoliidae</taxon>
        <taxon>Laurales</taxon>
        <taxon>Lauraceae</taxon>
        <taxon>Cinnamomum</taxon>
    </lineage>
</organism>
<accession>A0A3S3MMX8</accession>
<dbReference type="Proteomes" id="UP000283530">
    <property type="component" value="Unassembled WGS sequence"/>
</dbReference>
<keyword evidence="2" id="KW-1185">Reference proteome</keyword>
<sequence length="163" mass="18404">MALSTFTALIDFSSLHPPPHPKKKRFAGAEAAFELVKEAHKVLSNHAQRSLYDSKLQTIIQTAKLTIQNNFSNHSTAQNQVMSQPHEQTQICPTFWTTCPFCTNARYQYPKNLINRPTCCQKCFKVSIAYELIDRGGLLKAASRYVLNQSTHLEHKNIPCQGA</sequence>
<dbReference type="EMBL" id="QPKB01000002">
    <property type="protein sequence ID" value="RWR76586.1"/>
    <property type="molecule type" value="Genomic_DNA"/>
</dbReference>
<dbReference type="SUPFAM" id="SSF46565">
    <property type="entry name" value="Chaperone J-domain"/>
    <property type="match status" value="1"/>
</dbReference>
<protein>
    <submittedName>
        <fullName evidence="1">DnaJ subfamily B member 12</fullName>
    </submittedName>
</protein>
<evidence type="ECO:0000313" key="2">
    <source>
        <dbReference type="Proteomes" id="UP000283530"/>
    </source>
</evidence>
<dbReference type="STRING" id="337451.A0A3S3MMX8"/>
<dbReference type="InterPro" id="IPR036869">
    <property type="entry name" value="J_dom_sf"/>
</dbReference>
<dbReference type="PANTHER" id="PTHR47374">
    <property type="entry name" value="ENDOSOME ANTIGEN-LIKE PROTEIN, PUTATIVE (DUF3444)-RELATED"/>
    <property type="match status" value="1"/>
</dbReference>
<proteinExistence type="predicted"/>
<reference evidence="1 2" key="1">
    <citation type="journal article" date="2019" name="Nat. Plants">
        <title>Stout camphor tree genome fills gaps in understanding of flowering plant genome evolution.</title>
        <authorList>
            <person name="Chaw S.M."/>
            <person name="Liu Y.C."/>
            <person name="Wu Y.W."/>
            <person name="Wang H.Y."/>
            <person name="Lin C.I."/>
            <person name="Wu C.S."/>
            <person name="Ke H.M."/>
            <person name="Chang L.Y."/>
            <person name="Hsu C.Y."/>
            <person name="Yang H.T."/>
            <person name="Sudianto E."/>
            <person name="Hsu M.H."/>
            <person name="Wu K.P."/>
            <person name="Wang L.N."/>
            <person name="Leebens-Mack J.H."/>
            <person name="Tsai I.J."/>
        </authorList>
    </citation>
    <scope>NUCLEOTIDE SEQUENCE [LARGE SCALE GENOMIC DNA]</scope>
    <source>
        <strain evidence="2">cv. Chaw 1501</strain>
        <tissue evidence="1">Young leaves</tissue>
    </source>
</reference>
<name>A0A3S3MMX8_9MAGN</name>
<comment type="caution">
    <text evidence="1">The sequence shown here is derived from an EMBL/GenBank/DDBJ whole genome shotgun (WGS) entry which is preliminary data.</text>
</comment>
<dbReference type="AlphaFoldDB" id="A0A3S3MMX8"/>
<evidence type="ECO:0000313" key="1">
    <source>
        <dbReference type="EMBL" id="RWR76586.1"/>
    </source>
</evidence>
<dbReference type="Gene3D" id="1.10.287.110">
    <property type="entry name" value="DnaJ domain"/>
    <property type="match status" value="1"/>
</dbReference>
<gene>
    <name evidence="1" type="ORF">CKAN_00503500</name>
</gene>
<dbReference type="PANTHER" id="PTHR47374:SF6">
    <property type="entry name" value="ENDOSOME ANTIGEN-LIKE PROTEIN, PUTATIVE (DUF3444)-RELATED"/>
    <property type="match status" value="1"/>
</dbReference>